<evidence type="ECO:0000313" key="1">
    <source>
        <dbReference type="EMBL" id="KAH9321133.1"/>
    </source>
</evidence>
<protein>
    <submittedName>
        <fullName evidence="1">Uncharacterized protein</fullName>
    </submittedName>
</protein>
<dbReference type="Proteomes" id="UP000824469">
    <property type="component" value="Unassembled WGS sequence"/>
</dbReference>
<dbReference type="PANTHER" id="PTHR34462:SF1">
    <property type="entry name" value="OS05G0587400 PROTEIN"/>
    <property type="match status" value="1"/>
</dbReference>
<dbReference type="EMBL" id="JAHRHJ020000003">
    <property type="protein sequence ID" value="KAH9321133.1"/>
    <property type="molecule type" value="Genomic_DNA"/>
</dbReference>
<feature type="non-terminal residue" evidence="1">
    <location>
        <position position="1"/>
    </location>
</feature>
<keyword evidence="2" id="KW-1185">Reference proteome</keyword>
<gene>
    <name evidence="1" type="ORF">KI387_015772</name>
</gene>
<comment type="caution">
    <text evidence="1">The sequence shown here is derived from an EMBL/GenBank/DDBJ whole genome shotgun (WGS) entry which is preliminary data.</text>
</comment>
<accession>A0AA38GGE9</accession>
<name>A0AA38GGE9_TAXCH</name>
<reference evidence="1 2" key="1">
    <citation type="journal article" date="2021" name="Nat. Plants">
        <title>The Taxus genome provides insights into paclitaxel biosynthesis.</title>
        <authorList>
            <person name="Xiong X."/>
            <person name="Gou J."/>
            <person name="Liao Q."/>
            <person name="Li Y."/>
            <person name="Zhou Q."/>
            <person name="Bi G."/>
            <person name="Li C."/>
            <person name="Du R."/>
            <person name="Wang X."/>
            <person name="Sun T."/>
            <person name="Guo L."/>
            <person name="Liang H."/>
            <person name="Lu P."/>
            <person name="Wu Y."/>
            <person name="Zhang Z."/>
            <person name="Ro D.K."/>
            <person name="Shang Y."/>
            <person name="Huang S."/>
            <person name="Yan J."/>
        </authorList>
    </citation>
    <scope>NUCLEOTIDE SEQUENCE [LARGE SCALE GENOMIC DNA]</scope>
    <source>
        <strain evidence="1">Ta-2019</strain>
    </source>
</reference>
<sequence length="106" mass="11688">MNIMKNSEKSGQTGKSAFAQNLVQNVSQVGPNWVVILGGAIVSVLSVKLGHKLKQAIETNWKRDDAKALNKPDRKSDTEGTLGVHPLRSNLRCYRLDGVIHNHYVP</sequence>
<proteinExistence type="predicted"/>
<dbReference type="PANTHER" id="PTHR34462">
    <property type="entry name" value="OS05G0587400 PROTEIN"/>
    <property type="match status" value="1"/>
</dbReference>
<evidence type="ECO:0000313" key="2">
    <source>
        <dbReference type="Proteomes" id="UP000824469"/>
    </source>
</evidence>
<dbReference type="AlphaFoldDB" id="A0AA38GGE9"/>
<organism evidence="1 2">
    <name type="scientific">Taxus chinensis</name>
    <name type="common">Chinese yew</name>
    <name type="synonym">Taxus wallichiana var. chinensis</name>
    <dbReference type="NCBI Taxonomy" id="29808"/>
    <lineage>
        <taxon>Eukaryota</taxon>
        <taxon>Viridiplantae</taxon>
        <taxon>Streptophyta</taxon>
        <taxon>Embryophyta</taxon>
        <taxon>Tracheophyta</taxon>
        <taxon>Spermatophyta</taxon>
        <taxon>Pinopsida</taxon>
        <taxon>Pinidae</taxon>
        <taxon>Conifers II</taxon>
        <taxon>Cupressales</taxon>
        <taxon>Taxaceae</taxon>
        <taxon>Taxus</taxon>
    </lineage>
</organism>